<evidence type="ECO:0000256" key="12">
    <source>
        <dbReference type="SAM" id="MobiDB-lite"/>
    </source>
</evidence>
<evidence type="ECO:0000313" key="17">
    <source>
        <dbReference type="EMBL" id="GGC72843.1"/>
    </source>
</evidence>
<protein>
    <recommendedName>
        <fullName evidence="11">Cytochrome c oxidase subunit 2</fullName>
        <ecNumber evidence="11">7.1.1.9</ecNumber>
    </recommendedName>
</protein>
<dbReference type="EC" id="7.1.1.9" evidence="11"/>
<dbReference type="GO" id="GO:0005507">
    <property type="term" value="F:copper ion binding"/>
    <property type="evidence" value="ECO:0007669"/>
    <property type="project" value="InterPro"/>
</dbReference>
<keyword evidence="6" id="KW-1278">Translocase</keyword>
<comment type="catalytic activity">
    <reaction evidence="11">
        <text>4 Fe(II)-[cytochrome c] + O2 + 8 H(+)(in) = 4 Fe(III)-[cytochrome c] + 2 H2O + 4 H(+)(out)</text>
        <dbReference type="Rhea" id="RHEA:11436"/>
        <dbReference type="Rhea" id="RHEA-COMP:10350"/>
        <dbReference type="Rhea" id="RHEA-COMP:14399"/>
        <dbReference type="ChEBI" id="CHEBI:15377"/>
        <dbReference type="ChEBI" id="CHEBI:15378"/>
        <dbReference type="ChEBI" id="CHEBI:15379"/>
        <dbReference type="ChEBI" id="CHEBI:29033"/>
        <dbReference type="ChEBI" id="CHEBI:29034"/>
        <dbReference type="EC" id="7.1.1.9"/>
    </reaction>
</comment>
<organism evidence="17 18">
    <name type="scientific">Pedobacter quisquiliarum</name>
    <dbReference type="NCBI Taxonomy" id="1834438"/>
    <lineage>
        <taxon>Bacteria</taxon>
        <taxon>Pseudomonadati</taxon>
        <taxon>Bacteroidota</taxon>
        <taxon>Sphingobacteriia</taxon>
        <taxon>Sphingobacteriales</taxon>
        <taxon>Sphingobacteriaceae</taxon>
        <taxon>Pedobacter</taxon>
    </lineage>
</organism>
<dbReference type="InterPro" id="IPR002429">
    <property type="entry name" value="CcO_II-like_C"/>
</dbReference>
<feature type="domain" description="Cytochrome oxidase subunit II transmembrane region profile" evidence="16">
    <location>
        <begin position="115"/>
        <end position="210"/>
    </location>
</feature>
<evidence type="ECO:0000256" key="5">
    <source>
        <dbReference type="ARBA" id="ARBA00022692"/>
    </source>
</evidence>
<keyword evidence="4 10" id="KW-0679">Respiratory chain</keyword>
<comment type="subcellular location">
    <subcellularLocation>
        <location evidence="10">Cell membrane</location>
        <topology evidence="10">Multi-pass membrane protein</topology>
    </subcellularLocation>
    <subcellularLocation>
        <location evidence="1">Membrane</location>
        <topology evidence="1">Multi-pass membrane protein</topology>
    </subcellularLocation>
</comment>
<feature type="transmembrane region" description="Helical" evidence="13">
    <location>
        <begin position="95"/>
        <end position="113"/>
    </location>
</feature>
<name>A0A916XIG3_9SPHI</name>
<evidence type="ECO:0000313" key="18">
    <source>
        <dbReference type="Proteomes" id="UP000651668"/>
    </source>
</evidence>
<comment type="similarity">
    <text evidence="2 10">Belongs to the cytochrome c oxidase subunit 2 family.</text>
</comment>
<dbReference type="AlphaFoldDB" id="A0A916XIG3"/>
<feature type="transmembrane region" description="Helical" evidence="13">
    <location>
        <begin position="140"/>
        <end position="163"/>
    </location>
</feature>
<feature type="signal peptide" evidence="14">
    <location>
        <begin position="1"/>
        <end position="30"/>
    </location>
</feature>
<evidence type="ECO:0000259" key="15">
    <source>
        <dbReference type="PROSITE" id="PS50857"/>
    </source>
</evidence>
<evidence type="ECO:0000256" key="9">
    <source>
        <dbReference type="ARBA" id="ARBA00023136"/>
    </source>
</evidence>
<evidence type="ECO:0000256" key="1">
    <source>
        <dbReference type="ARBA" id="ARBA00004141"/>
    </source>
</evidence>
<keyword evidence="8 13" id="KW-1133">Transmembrane helix</keyword>
<keyword evidence="18" id="KW-1185">Reference proteome</keyword>
<dbReference type="PANTHER" id="PTHR22888">
    <property type="entry name" value="CYTOCHROME C OXIDASE, SUBUNIT II"/>
    <property type="match status" value="1"/>
</dbReference>
<feature type="region of interest" description="Disordered" evidence="12">
    <location>
        <begin position="386"/>
        <end position="422"/>
    </location>
</feature>
<dbReference type="Gene3D" id="1.10.287.90">
    <property type="match status" value="1"/>
</dbReference>
<evidence type="ECO:0000256" key="11">
    <source>
        <dbReference type="RuleBase" id="RU004024"/>
    </source>
</evidence>
<dbReference type="Proteomes" id="UP000651668">
    <property type="component" value="Unassembled WGS sequence"/>
</dbReference>
<keyword evidence="14" id="KW-0732">Signal</keyword>
<reference evidence="17" key="1">
    <citation type="journal article" date="2014" name="Int. J. Syst. Evol. Microbiol.">
        <title>Complete genome sequence of Corynebacterium casei LMG S-19264T (=DSM 44701T), isolated from a smear-ripened cheese.</title>
        <authorList>
            <consortium name="US DOE Joint Genome Institute (JGI-PGF)"/>
            <person name="Walter F."/>
            <person name="Albersmeier A."/>
            <person name="Kalinowski J."/>
            <person name="Ruckert C."/>
        </authorList>
    </citation>
    <scope>NUCLEOTIDE SEQUENCE</scope>
    <source>
        <strain evidence="17">CGMCC 1.15343</strain>
    </source>
</reference>
<feature type="transmembrane region" description="Helical" evidence="13">
    <location>
        <begin position="183"/>
        <end position="203"/>
    </location>
</feature>
<dbReference type="InterPro" id="IPR045187">
    <property type="entry name" value="CcO_II"/>
</dbReference>
<evidence type="ECO:0000256" key="2">
    <source>
        <dbReference type="ARBA" id="ARBA00007866"/>
    </source>
</evidence>
<dbReference type="GO" id="GO:0005886">
    <property type="term" value="C:plasma membrane"/>
    <property type="evidence" value="ECO:0007669"/>
    <property type="project" value="UniProtKB-SubCell"/>
</dbReference>
<keyword evidence="7 10" id="KW-0249">Electron transport</keyword>
<feature type="compositionally biased region" description="Pro residues" evidence="12">
    <location>
        <begin position="390"/>
        <end position="402"/>
    </location>
</feature>
<dbReference type="InterPro" id="IPR008972">
    <property type="entry name" value="Cupredoxin"/>
</dbReference>
<evidence type="ECO:0000256" key="4">
    <source>
        <dbReference type="ARBA" id="ARBA00022660"/>
    </source>
</evidence>
<dbReference type="RefSeq" id="WP_188627550.1">
    <property type="nucleotide sequence ID" value="NZ_BMIL01000010.1"/>
</dbReference>
<evidence type="ECO:0000256" key="7">
    <source>
        <dbReference type="ARBA" id="ARBA00022982"/>
    </source>
</evidence>
<comment type="caution">
    <text evidence="17">The sequence shown here is derived from an EMBL/GenBank/DDBJ whole genome shotgun (WGS) entry which is preliminary data.</text>
</comment>
<keyword evidence="5 10" id="KW-0812">Transmembrane</keyword>
<dbReference type="InterPro" id="IPR011759">
    <property type="entry name" value="Cyt_c_oxidase_su2_TM_dom"/>
</dbReference>
<feature type="transmembrane region" description="Helical" evidence="13">
    <location>
        <begin position="54"/>
        <end position="74"/>
    </location>
</feature>
<dbReference type="PANTHER" id="PTHR22888:SF9">
    <property type="entry name" value="CYTOCHROME C OXIDASE SUBUNIT 2"/>
    <property type="match status" value="1"/>
</dbReference>
<feature type="chain" id="PRO_5037963157" description="Cytochrome c oxidase subunit 2" evidence="14">
    <location>
        <begin position="31"/>
        <end position="422"/>
    </location>
</feature>
<evidence type="ECO:0000256" key="13">
    <source>
        <dbReference type="SAM" id="Phobius"/>
    </source>
</evidence>
<reference evidence="17" key="2">
    <citation type="submission" date="2020-09" db="EMBL/GenBank/DDBJ databases">
        <authorList>
            <person name="Sun Q."/>
            <person name="Zhou Y."/>
        </authorList>
    </citation>
    <scope>NUCLEOTIDE SEQUENCE</scope>
    <source>
        <strain evidence="17">CGMCC 1.15343</strain>
    </source>
</reference>
<dbReference type="Gene3D" id="2.60.40.420">
    <property type="entry name" value="Cupredoxins - blue copper proteins"/>
    <property type="match status" value="1"/>
</dbReference>
<keyword evidence="11" id="KW-0479">Metal-binding</keyword>
<dbReference type="PROSITE" id="PS50857">
    <property type="entry name" value="COX2_CUA"/>
    <property type="match status" value="1"/>
</dbReference>
<dbReference type="Pfam" id="PF02790">
    <property type="entry name" value="COX2_TM"/>
    <property type="match status" value="1"/>
</dbReference>
<dbReference type="GO" id="GO:0004129">
    <property type="term" value="F:cytochrome-c oxidase activity"/>
    <property type="evidence" value="ECO:0007669"/>
    <property type="project" value="UniProtKB-EC"/>
</dbReference>
<keyword evidence="3 10" id="KW-0813">Transport</keyword>
<evidence type="ECO:0000256" key="14">
    <source>
        <dbReference type="SAM" id="SignalP"/>
    </source>
</evidence>
<comment type="function">
    <text evidence="11">Subunits I and II form the functional core of the enzyme complex. Electrons originating in cytochrome c are transferred via heme a and Cu(A) to the binuclear center formed by heme a3 and Cu(B).</text>
</comment>
<dbReference type="SUPFAM" id="SSF49503">
    <property type="entry name" value="Cupredoxins"/>
    <property type="match status" value="1"/>
</dbReference>
<dbReference type="SUPFAM" id="SSF81464">
    <property type="entry name" value="Cytochrome c oxidase subunit II-like, transmembrane region"/>
    <property type="match status" value="1"/>
</dbReference>
<evidence type="ECO:0000256" key="8">
    <source>
        <dbReference type="ARBA" id="ARBA00022989"/>
    </source>
</evidence>
<dbReference type="Pfam" id="PF00116">
    <property type="entry name" value="COX2"/>
    <property type="match status" value="1"/>
</dbReference>
<feature type="compositionally biased region" description="Basic and acidic residues" evidence="12">
    <location>
        <begin position="412"/>
        <end position="422"/>
    </location>
</feature>
<dbReference type="EMBL" id="BMIL01000010">
    <property type="protein sequence ID" value="GGC72843.1"/>
    <property type="molecule type" value="Genomic_DNA"/>
</dbReference>
<keyword evidence="9 13" id="KW-0472">Membrane</keyword>
<evidence type="ECO:0000256" key="6">
    <source>
        <dbReference type="ARBA" id="ARBA00022967"/>
    </source>
</evidence>
<accession>A0A916XIG3</accession>
<sequence length="422" mass="47367">MSLKNLISKKTFAGLAVMLTAFVNTTSVFAQEAAAAAATTAKTVDMEPIYKSALFYVLLFLLLCLFVAIVGKAIRVYELTRTAQDKPEGINWDTVNAVLFLLFLIVGLYGVYWEYTVHGKMILPEAASVDGAEIDKMFNITLILTTIVFIGTHIVLFLFSFFYKYNANRRAYFYPHNNTIEKIWTIVPALVLSVLVVMGFITWRSIFYKVVDPNNKPLNIEVTAQQFAWYVRYPGADGVVGMKNYKMVTGLNTLGIDFKDKNTLDDQNAEEIVIPVNKPVRFAINSKDVIHGFYMPHFRVQILANPGMMTYFEFTPTITTTDMQAKTNDPAFKYVLLCSQICGSGHYNMQRTVRVVSQEEYEEWVVKQPTYINNDLRKQFNLPVVAEPTTPAPAPEATPGPGPDTLGTDSGAVRKTDLAKLN</sequence>
<keyword evidence="11" id="KW-0186">Copper</keyword>
<proteinExistence type="inferred from homology"/>
<evidence type="ECO:0000259" key="16">
    <source>
        <dbReference type="PROSITE" id="PS50999"/>
    </source>
</evidence>
<dbReference type="PROSITE" id="PS50999">
    <property type="entry name" value="COX2_TM"/>
    <property type="match status" value="1"/>
</dbReference>
<gene>
    <name evidence="17" type="ORF">GCM10011387_27940</name>
</gene>
<comment type="cofactor">
    <cofactor evidence="11">
        <name>Cu cation</name>
        <dbReference type="ChEBI" id="CHEBI:23378"/>
    </cofactor>
    <text evidence="11">Binds a copper A center.</text>
</comment>
<evidence type="ECO:0000256" key="3">
    <source>
        <dbReference type="ARBA" id="ARBA00022448"/>
    </source>
</evidence>
<dbReference type="GO" id="GO:0042773">
    <property type="term" value="P:ATP synthesis coupled electron transport"/>
    <property type="evidence" value="ECO:0007669"/>
    <property type="project" value="TreeGrafter"/>
</dbReference>
<feature type="domain" description="Cytochrome oxidase subunit II copper A binding" evidence="15">
    <location>
        <begin position="215"/>
        <end position="367"/>
    </location>
</feature>
<dbReference type="InterPro" id="IPR036257">
    <property type="entry name" value="Cyt_c_oxidase_su2_TM_sf"/>
</dbReference>
<evidence type="ECO:0000256" key="10">
    <source>
        <dbReference type="RuleBase" id="RU000456"/>
    </source>
</evidence>